<reference evidence="2" key="1">
    <citation type="submission" date="2016-08" db="EMBL/GenBank/DDBJ databases">
        <title>Population biology and virulence potential of Burkholderia ubonensis.</title>
        <authorList>
            <person name="Price E.P."/>
            <person name="Currie B.J."/>
            <person name="Wagner D.M."/>
        </authorList>
    </citation>
    <scope>NUCLEOTIDE SEQUENCE [LARGE SCALE GENOMIC DNA]</scope>
    <source>
        <strain evidence="2">MSMB0103</strain>
    </source>
</reference>
<evidence type="ECO:0000313" key="2">
    <source>
        <dbReference type="Proteomes" id="UP000183667"/>
    </source>
</evidence>
<proteinExistence type="predicted"/>
<dbReference type="Proteomes" id="UP000183667">
    <property type="component" value="Unassembled WGS sequence"/>
</dbReference>
<organism evidence="1 2">
    <name type="scientific">Burkholderia ubonensis</name>
    <dbReference type="NCBI Taxonomy" id="101571"/>
    <lineage>
        <taxon>Bacteria</taxon>
        <taxon>Pseudomonadati</taxon>
        <taxon>Pseudomonadota</taxon>
        <taxon>Betaproteobacteria</taxon>
        <taxon>Burkholderiales</taxon>
        <taxon>Burkholderiaceae</taxon>
        <taxon>Burkholderia</taxon>
        <taxon>Burkholderia cepacia complex</taxon>
    </lineage>
</organism>
<name>A0ABD6Q7U2_9BURK</name>
<dbReference type="AlphaFoldDB" id="A0ABD6Q7U2"/>
<gene>
    <name evidence="1" type="ORF">BGV66_07315</name>
</gene>
<comment type="caution">
    <text evidence="1">The sequence shown here is derived from an EMBL/GenBank/DDBJ whole genome shotgun (WGS) entry which is preliminary data.</text>
</comment>
<evidence type="ECO:0000313" key="1">
    <source>
        <dbReference type="EMBL" id="OJA49375.1"/>
    </source>
</evidence>
<evidence type="ECO:0008006" key="3">
    <source>
        <dbReference type="Google" id="ProtNLM"/>
    </source>
</evidence>
<accession>A0ABD6Q7U2</accession>
<sequence>MMKMLRAKFGKFFAKPKQVISRLGNQLGIDNVSENGKPVFIIFLEITRILLFILHAKHILSPPLRDETVGFG</sequence>
<protein>
    <recommendedName>
        <fullName evidence="3">Transposase</fullName>
    </recommendedName>
</protein>
<dbReference type="EMBL" id="MEAU01000009">
    <property type="protein sequence ID" value="OJA49375.1"/>
    <property type="molecule type" value="Genomic_DNA"/>
</dbReference>